<proteinExistence type="predicted"/>
<reference evidence="2 3" key="1">
    <citation type="submission" date="2024-02" db="EMBL/GenBank/DDBJ databases">
        <title>High-quality chromosome-scale genome assembly of Pensacola bahiagrass (Paspalum notatum Flugge var. saurae).</title>
        <authorList>
            <person name="Vega J.M."/>
            <person name="Podio M."/>
            <person name="Orjuela J."/>
            <person name="Siena L.A."/>
            <person name="Pessino S.C."/>
            <person name="Combes M.C."/>
            <person name="Mariac C."/>
            <person name="Albertini E."/>
            <person name="Pupilli F."/>
            <person name="Ortiz J.P.A."/>
            <person name="Leblanc O."/>
        </authorList>
    </citation>
    <scope>NUCLEOTIDE SEQUENCE [LARGE SCALE GENOMIC DNA]</scope>
    <source>
        <strain evidence="2">R1</strain>
        <tissue evidence="2">Leaf</tissue>
    </source>
</reference>
<accession>A0AAQ3U205</accession>
<feature type="region of interest" description="Disordered" evidence="1">
    <location>
        <begin position="1"/>
        <end position="32"/>
    </location>
</feature>
<dbReference type="Proteomes" id="UP001341281">
    <property type="component" value="Chromosome 06"/>
</dbReference>
<sequence length="75" mass="8648">MAHVHRKRKRDCEGDEEHTPSTNSVGYDQKPTASYLNSLGDDELFDVIKKFAELTRIQGDRKTTEIQCTTVYMIQ</sequence>
<dbReference type="EMBL" id="CP144750">
    <property type="protein sequence ID" value="WVZ81515.1"/>
    <property type="molecule type" value="Genomic_DNA"/>
</dbReference>
<keyword evidence="3" id="KW-1185">Reference proteome</keyword>
<feature type="compositionally biased region" description="Polar residues" evidence="1">
    <location>
        <begin position="20"/>
        <end position="32"/>
    </location>
</feature>
<protein>
    <submittedName>
        <fullName evidence="2">Uncharacterized protein</fullName>
    </submittedName>
</protein>
<evidence type="ECO:0000313" key="3">
    <source>
        <dbReference type="Proteomes" id="UP001341281"/>
    </source>
</evidence>
<evidence type="ECO:0000256" key="1">
    <source>
        <dbReference type="SAM" id="MobiDB-lite"/>
    </source>
</evidence>
<evidence type="ECO:0000313" key="2">
    <source>
        <dbReference type="EMBL" id="WVZ81515.1"/>
    </source>
</evidence>
<organism evidence="2 3">
    <name type="scientific">Paspalum notatum var. saurae</name>
    <dbReference type="NCBI Taxonomy" id="547442"/>
    <lineage>
        <taxon>Eukaryota</taxon>
        <taxon>Viridiplantae</taxon>
        <taxon>Streptophyta</taxon>
        <taxon>Embryophyta</taxon>
        <taxon>Tracheophyta</taxon>
        <taxon>Spermatophyta</taxon>
        <taxon>Magnoliopsida</taxon>
        <taxon>Liliopsida</taxon>
        <taxon>Poales</taxon>
        <taxon>Poaceae</taxon>
        <taxon>PACMAD clade</taxon>
        <taxon>Panicoideae</taxon>
        <taxon>Andropogonodae</taxon>
        <taxon>Paspaleae</taxon>
        <taxon>Paspalinae</taxon>
        <taxon>Paspalum</taxon>
    </lineage>
</organism>
<gene>
    <name evidence="2" type="ORF">U9M48_028882</name>
</gene>
<name>A0AAQ3U205_PASNO</name>
<dbReference type="AlphaFoldDB" id="A0AAQ3U205"/>